<evidence type="ECO:0000313" key="1">
    <source>
        <dbReference type="EMBL" id="KAI3746187.1"/>
    </source>
</evidence>
<dbReference type="Proteomes" id="UP001055879">
    <property type="component" value="Linkage Group LG03"/>
</dbReference>
<protein>
    <submittedName>
        <fullName evidence="1">Uncharacterized protein</fullName>
    </submittedName>
</protein>
<sequence length="102" mass="11948">MDHWPSDNDCGRRSDRHRVSIRVDIEIGSHLLHGVLFENEMGLHISKKYLIVVIKKSRLINNVRFLVVVVDGRRHISLRSVGVEVERSKTMEDGWRSDEFRL</sequence>
<name>A0ACB9DIT3_ARCLA</name>
<reference evidence="1 2" key="2">
    <citation type="journal article" date="2022" name="Mol. Ecol. Resour.">
        <title>The genomes of chicory, endive, great burdock and yacon provide insights into Asteraceae paleo-polyploidization history and plant inulin production.</title>
        <authorList>
            <person name="Fan W."/>
            <person name="Wang S."/>
            <person name="Wang H."/>
            <person name="Wang A."/>
            <person name="Jiang F."/>
            <person name="Liu H."/>
            <person name="Zhao H."/>
            <person name="Xu D."/>
            <person name="Zhang Y."/>
        </authorList>
    </citation>
    <scope>NUCLEOTIDE SEQUENCE [LARGE SCALE GENOMIC DNA]</scope>
    <source>
        <strain evidence="2">cv. Niubang</strain>
    </source>
</reference>
<accession>A0ACB9DIT3</accession>
<keyword evidence="2" id="KW-1185">Reference proteome</keyword>
<dbReference type="EMBL" id="CM042049">
    <property type="protein sequence ID" value="KAI3746187.1"/>
    <property type="molecule type" value="Genomic_DNA"/>
</dbReference>
<comment type="caution">
    <text evidence="1">The sequence shown here is derived from an EMBL/GenBank/DDBJ whole genome shotgun (WGS) entry which is preliminary data.</text>
</comment>
<evidence type="ECO:0000313" key="2">
    <source>
        <dbReference type="Proteomes" id="UP001055879"/>
    </source>
</evidence>
<proteinExistence type="predicted"/>
<gene>
    <name evidence="1" type="ORF">L6452_08610</name>
</gene>
<reference evidence="2" key="1">
    <citation type="journal article" date="2022" name="Mol. Ecol. Resour.">
        <title>The genomes of chicory, endive, great burdock and yacon provide insights into Asteraceae palaeo-polyploidization history and plant inulin production.</title>
        <authorList>
            <person name="Fan W."/>
            <person name="Wang S."/>
            <person name="Wang H."/>
            <person name="Wang A."/>
            <person name="Jiang F."/>
            <person name="Liu H."/>
            <person name="Zhao H."/>
            <person name="Xu D."/>
            <person name="Zhang Y."/>
        </authorList>
    </citation>
    <scope>NUCLEOTIDE SEQUENCE [LARGE SCALE GENOMIC DNA]</scope>
    <source>
        <strain evidence="2">cv. Niubang</strain>
    </source>
</reference>
<organism evidence="1 2">
    <name type="scientific">Arctium lappa</name>
    <name type="common">Greater burdock</name>
    <name type="synonym">Lappa major</name>
    <dbReference type="NCBI Taxonomy" id="4217"/>
    <lineage>
        <taxon>Eukaryota</taxon>
        <taxon>Viridiplantae</taxon>
        <taxon>Streptophyta</taxon>
        <taxon>Embryophyta</taxon>
        <taxon>Tracheophyta</taxon>
        <taxon>Spermatophyta</taxon>
        <taxon>Magnoliopsida</taxon>
        <taxon>eudicotyledons</taxon>
        <taxon>Gunneridae</taxon>
        <taxon>Pentapetalae</taxon>
        <taxon>asterids</taxon>
        <taxon>campanulids</taxon>
        <taxon>Asterales</taxon>
        <taxon>Asteraceae</taxon>
        <taxon>Carduoideae</taxon>
        <taxon>Cardueae</taxon>
        <taxon>Arctiinae</taxon>
        <taxon>Arctium</taxon>
    </lineage>
</organism>